<gene>
    <name evidence="4" type="ORF">ACFOZY_03050</name>
</gene>
<feature type="domain" description="HTH tetR-type" evidence="3">
    <location>
        <begin position="1"/>
        <end position="61"/>
    </location>
</feature>
<proteinExistence type="predicted"/>
<evidence type="ECO:0000259" key="3">
    <source>
        <dbReference type="PROSITE" id="PS50977"/>
    </source>
</evidence>
<evidence type="ECO:0000256" key="2">
    <source>
        <dbReference type="PROSITE-ProRule" id="PRU00335"/>
    </source>
</evidence>
<dbReference type="InterPro" id="IPR050624">
    <property type="entry name" value="HTH-type_Tx_Regulator"/>
</dbReference>
<reference evidence="5" key="1">
    <citation type="journal article" date="2019" name="Int. J. Syst. Evol. Microbiol.">
        <title>The Global Catalogue of Microorganisms (GCM) 10K type strain sequencing project: providing services to taxonomists for standard genome sequencing and annotation.</title>
        <authorList>
            <consortium name="The Broad Institute Genomics Platform"/>
            <consortium name="The Broad Institute Genome Sequencing Center for Infectious Disease"/>
            <person name="Wu L."/>
            <person name="Ma J."/>
        </authorList>
    </citation>
    <scope>NUCLEOTIDE SEQUENCE [LARGE SCALE GENOMIC DNA]</scope>
    <source>
        <strain evidence="5">CCUG 59778</strain>
    </source>
</reference>
<dbReference type="InterPro" id="IPR001647">
    <property type="entry name" value="HTH_TetR"/>
</dbReference>
<dbReference type="SUPFAM" id="SSF46689">
    <property type="entry name" value="Homeodomain-like"/>
    <property type="match status" value="1"/>
</dbReference>
<organism evidence="4 5">
    <name type="scientific">Chungangia koreensis</name>
    <dbReference type="NCBI Taxonomy" id="752657"/>
    <lineage>
        <taxon>Bacteria</taxon>
        <taxon>Bacillati</taxon>
        <taxon>Bacillota</taxon>
        <taxon>Bacilli</taxon>
        <taxon>Lactobacillales</taxon>
        <taxon>Chungangia</taxon>
    </lineage>
</organism>
<evidence type="ECO:0000313" key="5">
    <source>
        <dbReference type="Proteomes" id="UP001595817"/>
    </source>
</evidence>
<dbReference type="PROSITE" id="PS50977">
    <property type="entry name" value="HTH_TETR_2"/>
    <property type="match status" value="1"/>
</dbReference>
<dbReference type="Gene3D" id="1.10.357.10">
    <property type="entry name" value="Tetracycline Repressor, domain 2"/>
    <property type="match status" value="1"/>
</dbReference>
<keyword evidence="5" id="KW-1185">Reference proteome</keyword>
<keyword evidence="1 2" id="KW-0238">DNA-binding</keyword>
<dbReference type="InterPro" id="IPR009057">
    <property type="entry name" value="Homeodomain-like_sf"/>
</dbReference>
<feature type="DNA-binding region" description="H-T-H motif" evidence="2">
    <location>
        <begin position="24"/>
        <end position="43"/>
    </location>
</feature>
<dbReference type="RefSeq" id="WP_378152114.1">
    <property type="nucleotide sequence ID" value="NZ_JBHSEC010000002.1"/>
</dbReference>
<comment type="caution">
    <text evidence="4">The sequence shown here is derived from an EMBL/GenBank/DDBJ whole genome shotgun (WGS) entry which is preliminary data.</text>
</comment>
<dbReference type="PRINTS" id="PR00455">
    <property type="entry name" value="HTHTETR"/>
</dbReference>
<dbReference type="Pfam" id="PF00440">
    <property type="entry name" value="TetR_N"/>
    <property type="match status" value="1"/>
</dbReference>
<dbReference type="EMBL" id="JBHSEC010000002">
    <property type="protein sequence ID" value="MFC4409411.1"/>
    <property type="molecule type" value="Genomic_DNA"/>
</dbReference>
<protein>
    <submittedName>
        <fullName evidence="4">TetR/AcrR family transcriptional regulator</fullName>
    </submittedName>
</protein>
<sequence>MVKKQLIMEKALELFAEQGFEATSIQQITDRCGISKGAFYLSFKSKDELILALIDHFTHEFLGEIEQAVSSSVPSDQLVYRYLKKSLGYFQKYSNFAHTFMKEYQTTMSEGIFEKMLFYERIFNRITYEIVLRQFPDIKENEALEMVFLIQTFSQRYSHLFLKKMASPIDLDLLCRSIVEKLTILAEHSTIKYFSPDWIDWETEPKEAWSTEELLKSMEEKMELLDEGILKESLQLLYNHLLTPTLSPALISGLLLNLKNDAKTKWISELYRMTRP</sequence>
<evidence type="ECO:0000313" key="4">
    <source>
        <dbReference type="EMBL" id="MFC4409411.1"/>
    </source>
</evidence>
<accession>A0ABV8X0E2</accession>
<dbReference type="PANTHER" id="PTHR43479">
    <property type="entry name" value="ACREF/ENVCD OPERON REPRESSOR-RELATED"/>
    <property type="match status" value="1"/>
</dbReference>
<dbReference type="Proteomes" id="UP001595817">
    <property type="component" value="Unassembled WGS sequence"/>
</dbReference>
<name>A0ABV8X0E2_9LACT</name>
<evidence type="ECO:0000256" key="1">
    <source>
        <dbReference type="ARBA" id="ARBA00023125"/>
    </source>
</evidence>
<dbReference type="PANTHER" id="PTHR43479:SF22">
    <property type="entry name" value="TRANSCRIPTIONAL REGULATOR, TETR FAMILY"/>
    <property type="match status" value="1"/>
</dbReference>
<dbReference type="Gene3D" id="1.10.10.60">
    <property type="entry name" value="Homeodomain-like"/>
    <property type="match status" value="1"/>
</dbReference>